<evidence type="ECO:0000313" key="2">
    <source>
        <dbReference type="EMBL" id="CAE0403906.1"/>
    </source>
</evidence>
<dbReference type="Pfam" id="PF03308">
    <property type="entry name" value="MeaB"/>
    <property type="match status" value="1"/>
</dbReference>
<reference evidence="2" key="1">
    <citation type="submission" date="2021-01" db="EMBL/GenBank/DDBJ databases">
        <authorList>
            <person name="Corre E."/>
            <person name="Pelletier E."/>
            <person name="Niang G."/>
            <person name="Scheremetjew M."/>
            <person name="Finn R."/>
            <person name="Kale V."/>
            <person name="Holt S."/>
            <person name="Cochrane G."/>
            <person name="Meng A."/>
            <person name="Brown T."/>
            <person name="Cohen L."/>
        </authorList>
    </citation>
    <scope>NUCLEOTIDE SEQUENCE</scope>
    <source>
        <strain evidence="2">CCMP127</strain>
    </source>
</reference>
<accession>A0A7S3L1W7</accession>
<organism evidence="2">
    <name type="scientific">Amphora coffeiformis</name>
    <dbReference type="NCBI Taxonomy" id="265554"/>
    <lineage>
        <taxon>Eukaryota</taxon>
        <taxon>Sar</taxon>
        <taxon>Stramenopiles</taxon>
        <taxon>Ochrophyta</taxon>
        <taxon>Bacillariophyta</taxon>
        <taxon>Bacillariophyceae</taxon>
        <taxon>Bacillariophycidae</taxon>
        <taxon>Thalassiophysales</taxon>
        <taxon>Catenulaceae</taxon>
        <taxon>Amphora</taxon>
    </lineage>
</organism>
<proteinExistence type="inferred from homology"/>
<dbReference type="GO" id="GO:0003924">
    <property type="term" value="F:GTPase activity"/>
    <property type="evidence" value="ECO:0007669"/>
    <property type="project" value="InterPro"/>
</dbReference>
<dbReference type="PANTHER" id="PTHR23408:SF3">
    <property type="entry name" value="METHYLMALONIC ACIDURIA TYPE A PROTEIN, MITOCHONDRIAL"/>
    <property type="match status" value="1"/>
</dbReference>
<evidence type="ECO:0008006" key="3">
    <source>
        <dbReference type="Google" id="ProtNLM"/>
    </source>
</evidence>
<dbReference type="InterPro" id="IPR005129">
    <property type="entry name" value="GTPase_ArgK"/>
</dbReference>
<dbReference type="Gene3D" id="3.40.50.300">
    <property type="entry name" value="P-loop containing nucleotide triphosphate hydrolases"/>
    <property type="match status" value="1"/>
</dbReference>
<dbReference type="Gene3D" id="1.10.287.130">
    <property type="match status" value="1"/>
</dbReference>
<dbReference type="NCBIfam" id="TIGR00750">
    <property type="entry name" value="lao"/>
    <property type="match status" value="1"/>
</dbReference>
<comment type="similarity">
    <text evidence="1">Belongs to the SIMIBI class G3E GTPase family. ArgK/MeaB subfamily.</text>
</comment>
<dbReference type="AlphaFoldDB" id="A0A7S3L1W7"/>
<dbReference type="SUPFAM" id="SSF52540">
    <property type="entry name" value="P-loop containing nucleoside triphosphate hydrolases"/>
    <property type="match status" value="1"/>
</dbReference>
<sequence length="402" mass="43625">MNFIQTTSRFVSRSTARAVRARGGSVGLARTAAVDSSSCLAIISTRTMVTIPALNEKTREIADKLLRDDTDHRRFALSRAITLLESTNEARAMEAEGLLAHLLTERAAASAKSLRIGIAGPPGAGKSTMIEALGKYLLDPPSATPANKDKKNLWFPERLGVLCIDPSSHRTGGSILGDKTRMTDLSVHDRAFVRPTPSAGHLGGLAAATDQVVRFYGAAGYDVAIIETVGLGQSEVEVAESVDLTILLVPPAGGDDLQGIKRGILGIADLVVVTKADGDLKNAAQRTSADYQGSLQFLVRPGESPPPVMLASSQTGQGLPEIWEHVLEIYHRRQASGKLERRRREQRHYWMWKSLQMLVELKTRRDPALAEVAKELKHELDQGHLSPRLAANELLRSLAERS</sequence>
<name>A0A7S3L1W7_9STRA</name>
<evidence type="ECO:0000256" key="1">
    <source>
        <dbReference type="ARBA" id="ARBA00009625"/>
    </source>
</evidence>
<dbReference type="PANTHER" id="PTHR23408">
    <property type="entry name" value="METHYLMALONYL-COA MUTASE"/>
    <property type="match status" value="1"/>
</dbReference>
<dbReference type="GO" id="GO:0005737">
    <property type="term" value="C:cytoplasm"/>
    <property type="evidence" value="ECO:0007669"/>
    <property type="project" value="TreeGrafter"/>
</dbReference>
<dbReference type="EMBL" id="HBIM01002396">
    <property type="protein sequence ID" value="CAE0403906.1"/>
    <property type="molecule type" value="Transcribed_RNA"/>
</dbReference>
<dbReference type="InterPro" id="IPR027417">
    <property type="entry name" value="P-loop_NTPase"/>
</dbReference>
<dbReference type="GO" id="GO:0005525">
    <property type="term" value="F:GTP binding"/>
    <property type="evidence" value="ECO:0007669"/>
    <property type="project" value="InterPro"/>
</dbReference>
<dbReference type="Gene3D" id="1.20.5.170">
    <property type="match status" value="1"/>
</dbReference>
<protein>
    <recommendedName>
        <fullName evidence="3">AAA+ ATPase domain-containing protein</fullName>
    </recommendedName>
</protein>
<gene>
    <name evidence="2" type="ORF">ACOF00016_LOCUS2094</name>
</gene>
<dbReference type="NCBIfam" id="NF006958">
    <property type="entry name" value="PRK09435.1"/>
    <property type="match status" value="1"/>
</dbReference>
<dbReference type="CDD" id="cd03114">
    <property type="entry name" value="MMAA-like"/>
    <property type="match status" value="1"/>
</dbReference>